<dbReference type="AlphaFoldDB" id="A0A6P4AZ57"/>
<dbReference type="GO" id="GO:0020037">
    <property type="term" value="F:heme binding"/>
    <property type="evidence" value="ECO:0007669"/>
    <property type="project" value="UniProtKB-UniRule"/>
</dbReference>
<feature type="binding site" evidence="19">
    <location>
        <position position="71"/>
    </location>
    <ligand>
        <name>Ca(2+)</name>
        <dbReference type="ChEBI" id="CHEBI:29108"/>
        <label>1</label>
    </ligand>
</feature>
<feature type="disulfide bond" evidence="21">
    <location>
        <begin position="126"/>
        <end position="327"/>
    </location>
</feature>
<dbReference type="PROSITE" id="PS00435">
    <property type="entry name" value="PEROXIDASE_1"/>
    <property type="match status" value="1"/>
</dbReference>
<feature type="binding site" description="axial binding residue" evidence="19">
    <location>
        <position position="198"/>
    </location>
    <ligand>
        <name>heme b</name>
        <dbReference type="ChEBI" id="CHEBI:60344"/>
    </ligand>
    <ligandPart>
        <name>Fe</name>
        <dbReference type="ChEBI" id="CHEBI:18248"/>
    </ligandPart>
</feature>
<keyword evidence="13 19" id="KW-0408">Iron</keyword>
<dbReference type="GO" id="GO:0005576">
    <property type="term" value="C:extracellular region"/>
    <property type="evidence" value="ECO:0007669"/>
    <property type="project" value="UniProtKB-SubCell"/>
</dbReference>
<evidence type="ECO:0000313" key="25">
    <source>
        <dbReference type="RefSeq" id="XP_015894650.4"/>
    </source>
</evidence>
<dbReference type="InterPro" id="IPR000823">
    <property type="entry name" value="Peroxidase_pln"/>
</dbReference>
<feature type="disulfide bond" evidence="21">
    <location>
        <begin position="72"/>
        <end position="77"/>
    </location>
</feature>
<feature type="binding site" evidence="19">
    <location>
        <position position="251"/>
    </location>
    <ligand>
        <name>Ca(2+)</name>
        <dbReference type="ChEBI" id="CHEBI:29108"/>
        <label>2</label>
    </ligand>
</feature>
<evidence type="ECO:0000256" key="1">
    <source>
        <dbReference type="ARBA" id="ARBA00000189"/>
    </source>
</evidence>
<dbReference type="GO" id="GO:0042744">
    <property type="term" value="P:hydrogen peroxide catabolic process"/>
    <property type="evidence" value="ECO:0007669"/>
    <property type="project" value="UniProtKB-KW"/>
</dbReference>
<evidence type="ECO:0000256" key="10">
    <source>
        <dbReference type="ARBA" id="ARBA00022729"/>
    </source>
</evidence>
<keyword evidence="10 22" id="KW-0732">Signal</keyword>
<dbReference type="InterPro" id="IPR019794">
    <property type="entry name" value="Peroxidases_AS"/>
</dbReference>
<keyword evidence="15" id="KW-0325">Glycoprotein</keyword>
<dbReference type="EC" id="1.11.1.7" evidence="5 22"/>
<feature type="binding site" evidence="19">
    <location>
        <position position="74"/>
    </location>
    <ligand>
        <name>Ca(2+)</name>
        <dbReference type="ChEBI" id="CHEBI:29108"/>
        <label>1</label>
    </ligand>
</feature>
<dbReference type="GO" id="GO:0046872">
    <property type="term" value="F:metal ion binding"/>
    <property type="evidence" value="ECO:0007669"/>
    <property type="project" value="UniProtKB-UniRule"/>
</dbReference>
<evidence type="ECO:0000256" key="7">
    <source>
        <dbReference type="ARBA" id="ARBA00022559"/>
    </source>
</evidence>
<keyword evidence="11 19" id="KW-0106">Calcium</keyword>
<keyword evidence="12 22" id="KW-0560">Oxidoreductase</keyword>
<dbReference type="PANTHER" id="PTHR31517:SF84">
    <property type="entry name" value="PEROXIDASE"/>
    <property type="match status" value="1"/>
</dbReference>
<keyword evidence="8 22" id="KW-0349">Heme</keyword>
<reference evidence="25" key="1">
    <citation type="submission" date="2025-08" db="UniProtKB">
        <authorList>
            <consortium name="RefSeq"/>
        </authorList>
    </citation>
    <scope>IDENTIFICATION</scope>
    <source>
        <tissue evidence="25">Seedling</tissue>
    </source>
</reference>
<feature type="binding site" evidence="19">
    <location>
        <position position="259"/>
    </location>
    <ligand>
        <name>Ca(2+)</name>
        <dbReference type="ChEBI" id="CHEBI:29108"/>
        <label>2</label>
    </ligand>
</feature>
<feature type="binding site" evidence="19">
    <location>
        <position position="93"/>
    </location>
    <ligand>
        <name>Ca(2+)</name>
        <dbReference type="ChEBI" id="CHEBI:29108"/>
        <label>1</label>
    </ligand>
</feature>
<keyword evidence="14 21" id="KW-1015">Disulfide bond</keyword>
<keyword evidence="16 22" id="KW-0376">Hydrogen peroxide</keyword>
<evidence type="ECO:0000256" key="20">
    <source>
        <dbReference type="PIRSR" id="PIRSR600823-4"/>
    </source>
</evidence>
<evidence type="ECO:0000256" key="15">
    <source>
        <dbReference type="ARBA" id="ARBA00023180"/>
    </source>
</evidence>
<keyword evidence="24" id="KW-1185">Reference proteome</keyword>
<evidence type="ECO:0000256" key="6">
    <source>
        <dbReference type="ARBA" id="ARBA00022525"/>
    </source>
</evidence>
<dbReference type="GO" id="GO:0140825">
    <property type="term" value="F:lactoperoxidase activity"/>
    <property type="evidence" value="ECO:0007669"/>
    <property type="project" value="UniProtKB-EC"/>
</dbReference>
<evidence type="ECO:0000256" key="17">
    <source>
        <dbReference type="PIRSR" id="PIRSR600823-1"/>
    </source>
</evidence>
<proteinExistence type="inferred from homology"/>
<evidence type="ECO:0000259" key="23">
    <source>
        <dbReference type="PROSITE" id="PS50873"/>
    </source>
</evidence>
<evidence type="ECO:0000256" key="3">
    <source>
        <dbReference type="ARBA" id="ARBA00004613"/>
    </source>
</evidence>
<dbReference type="FunFam" id="1.10.520.10:FF:000006">
    <property type="entry name" value="Peroxidase"/>
    <property type="match status" value="1"/>
</dbReference>
<dbReference type="FunFam" id="1.10.420.10:FF:000001">
    <property type="entry name" value="Peroxidase"/>
    <property type="match status" value="1"/>
</dbReference>
<feature type="binding site" evidence="19">
    <location>
        <position position="254"/>
    </location>
    <ligand>
        <name>Ca(2+)</name>
        <dbReference type="ChEBI" id="CHEBI:29108"/>
        <label>2</label>
    </ligand>
</feature>
<name>A0A6P4AZ57_ZIZJJ</name>
<gene>
    <name evidence="25" type="primary">LOC107428601</name>
</gene>
<dbReference type="InterPro" id="IPR019793">
    <property type="entry name" value="Peroxidases_heam-ligand_BS"/>
</dbReference>
<dbReference type="RefSeq" id="XP_015894650.4">
    <property type="nucleotide sequence ID" value="XM_016039164.4"/>
</dbReference>
<feature type="binding site" evidence="19">
    <location>
        <position position="76"/>
    </location>
    <ligand>
        <name>Ca(2+)</name>
        <dbReference type="ChEBI" id="CHEBI:29108"/>
        <label>1</label>
    </ligand>
</feature>
<feature type="binding site" evidence="19">
    <location>
        <position position="80"/>
    </location>
    <ligand>
        <name>Ca(2+)</name>
        <dbReference type="ChEBI" id="CHEBI:29108"/>
        <label>1</label>
    </ligand>
</feature>
<comment type="cofactor">
    <cofactor evidence="19 22">
        <name>Ca(2+)</name>
        <dbReference type="ChEBI" id="CHEBI:29108"/>
    </cofactor>
    <text evidence="19 22">Binds 2 calcium ions per subunit.</text>
</comment>
<comment type="similarity">
    <text evidence="22">Belongs to the peroxidase family. Classical plant (class III) peroxidase subfamily.</text>
</comment>
<keyword evidence="7 22" id="KW-0575">Peroxidase</keyword>
<dbReference type="CDD" id="cd00693">
    <property type="entry name" value="secretory_peroxidase"/>
    <property type="match status" value="1"/>
</dbReference>
<comment type="subcellular location">
    <subcellularLocation>
        <location evidence="3 22">Secreted</location>
    </subcellularLocation>
</comment>
<dbReference type="InterPro" id="IPR002016">
    <property type="entry name" value="Haem_peroxidase"/>
</dbReference>
<evidence type="ECO:0000313" key="24">
    <source>
        <dbReference type="Proteomes" id="UP001652623"/>
    </source>
</evidence>
<dbReference type="InterPro" id="IPR010255">
    <property type="entry name" value="Haem_peroxidase_sf"/>
</dbReference>
<keyword evidence="9 19" id="KW-0479">Metal-binding</keyword>
<feature type="disulfide bond" evidence="21">
    <location>
        <begin position="39"/>
        <end position="120"/>
    </location>
</feature>
<dbReference type="GeneID" id="107428601"/>
<feature type="chain" id="PRO_5028502008" description="Peroxidase" evidence="22">
    <location>
        <begin position="24"/>
        <end position="331"/>
    </location>
</feature>
<dbReference type="SUPFAM" id="SSF48113">
    <property type="entry name" value="Heme-dependent peroxidases"/>
    <property type="match status" value="1"/>
</dbReference>
<protein>
    <recommendedName>
        <fullName evidence="5 22">Peroxidase</fullName>
        <ecNumber evidence="5 22">1.11.1.7</ecNumber>
    </recommendedName>
</protein>
<evidence type="ECO:0000256" key="4">
    <source>
        <dbReference type="ARBA" id="ARBA00006873"/>
    </source>
</evidence>
<evidence type="ECO:0000256" key="9">
    <source>
        <dbReference type="ARBA" id="ARBA00022723"/>
    </source>
</evidence>
<dbReference type="GO" id="GO:0006979">
    <property type="term" value="P:response to oxidative stress"/>
    <property type="evidence" value="ECO:0007669"/>
    <property type="project" value="UniProtKB-UniRule"/>
</dbReference>
<dbReference type="PRINTS" id="PR00458">
    <property type="entry name" value="PEROXIDASE"/>
</dbReference>
<organism evidence="24 25">
    <name type="scientific">Ziziphus jujuba</name>
    <name type="common">Chinese jujube</name>
    <name type="synonym">Ziziphus sativa</name>
    <dbReference type="NCBI Taxonomy" id="326968"/>
    <lineage>
        <taxon>Eukaryota</taxon>
        <taxon>Viridiplantae</taxon>
        <taxon>Streptophyta</taxon>
        <taxon>Embryophyta</taxon>
        <taxon>Tracheophyta</taxon>
        <taxon>Spermatophyta</taxon>
        <taxon>Magnoliopsida</taxon>
        <taxon>eudicotyledons</taxon>
        <taxon>Gunneridae</taxon>
        <taxon>Pentapetalae</taxon>
        <taxon>rosids</taxon>
        <taxon>fabids</taxon>
        <taxon>Rosales</taxon>
        <taxon>Rhamnaceae</taxon>
        <taxon>Paliureae</taxon>
        <taxon>Ziziphus</taxon>
    </lineage>
</organism>
<comment type="cofactor">
    <cofactor evidence="19 22">
        <name>heme b</name>
        <dbReference type="ChEBI" id="CHEBI:60344"/>
    </cofactor>
    <text evidence="19 22">Binds 1 heme b (iron(II)-protoporphyrin IX) group per subunit.</text>
</comment>
<dbReference type="Proteomes" id="UP001652623">
    <property type="component" value="Chromosome 12"/>
</dbReference>
<feature type="site" description="Transition state stabilizer" evidence="20">
    <location>
        <position position="66"/>
    </location>
</feature>
<evidence type="ECO:0000256" key="5">
    <source>
        <dbReference type="ARBA" id="ARBA00012313"/>
    </source>
</evidence>
<dbReference type="Pfam" id="PF00141">
    <property type="entry name" value="peroxidase"/>
    <property type="match status" value="1"/>
</dbReference>
<evidence type="ECO:0000256" key="2">
    <source>
        <dbReference type="ARBA" id="ARBA00002322"/>
    </source>
</evidence>
<dbReference type="PANTHER" id="PTHR31517">
    <property type="match status" value="1"/>
</dbReference>
<evidence type="ECO:0000256" key="12">
    <source>
        <dbReference type="ARBA" id="ARBA00023002"/>
    </source>
</evidence>
<keyword evidence="6 22" id="KW-0964">Secreted</keyword>
<dbReference type="InterPro" id="IPR033905">
    <property type="entry name" value="Secretory_peroxidase"/>
</dbReference>
<evidence type="ECO:0000256" key="11">
    <source>
        <dbReference type="ARBA" id="ARBA00022837"/>
    </source>
</evidence>
<feature type="binding site" evidence="19">
    <location>
        <position position="78"/>
    </location>
    <ligand>
        <name>Ca(2+)</name>
        <dbReference type="ChEBI" id="CHEBI:29108"/>
        <label>1</label>
    </ligand>
</feature>
<accession>A0A6P4AZ57</accession>
<comment type="similarity">
    <text evidence="4">Belongs to the peroxidase family. Ascorbate peroxidase subfamily.</text>
</comment>
<evidence type="ECO:0000256" key="16">
    <source>
        <dbReference type="ARBA" id="ARBA00023324"/>
    </source>
</evidence>
<evidence type="ECO:0000256" key="19">
    <source>
        <dbReference type="PIRSR" id="PIRSR600823-3"/>
    </source>
</evidence>
<dbReference type="Gene3D" id="1.10.420.10">
    <property type="entry name" value="Peroxidase, domain 2"/>
    <property type="match status" value="1"/>
</dbReference>
<dbReference type="KEGG" id="zju:107428601"/>
<evidence type="ECO:0000256" key="13">
    <source>
        <dbReference type="ARBA" id="ARBA00023004"/>
    </source>
</evidence>
<feature type="domain" description="Plant heme peroxidase family profile" evidence="23">
    <location>
        <begin position="29"/>
        <end position="331"/>
    </location>
</feature>
<evidence type="ECO:0000256" key="14">
    <source>
        <dbReference type="ARBA" id="ARBA00023157"/>
    </source>
</evidence>
<evidence type="ECO:0000256" key="18">
    <source>
        <dbReference type="PIRSR" id="PIRSR600823-2"/>
    </source>
</evidence>
<dbReference type="InParanoid" id="A0A6P4AZ57"/>
<evidence type="ECO:0000256" key="8">
    <source>
        <dbReference type="ARBA" id="ARBA00022617"/>
    </source>
</evidence>
<feature type="active site" description="Proton acceptor" evidence="17">
    <location>
        <position position="70"/>
    </location>
</feature>
<comment type="catalytic activity">
    <reaction evidence="1 22">
        <text>2 a phenolic donor + H2O2 = 2 a phenolic radical donor + 2 H2O</text>
        <dbReference type="Rhea" id="RHEA:56136"/>
        <dbReference type="ChEBI" id="CHEBI:15377"/>
        <dbReference type="ChEBI" id="CHEBI:16240"/>
        <dbReference type="ChEBI" id="CHEBI:139520"/>
        <dbReference type="ChEBI" id="CHEBI:139521"/>
        <dbReference type="EC" id="1.11.1.7"/>
    </reaction>
</comment>
<comment type="function">
    <text evidence="2">Removal of H(2)O(2), oxidation of toxic reductants, biosynthesis and degradation of lignin, suberization, auxin catabolism, response to environmental stresses such as wounding, pathogen attack and oxidative stress. These functions might be dependent on each isozyme/isoform in each plant tissue.</text>
</comment>
<evidence type="ECO:0000256" key="22">
    <source>
        <dbReference type="RuleBase" id="RU362060"/>
    </source>
</evidence>
<feature type="disulfide bond" evidence="21">
    <location>
        <begin position="205"/>
        <end position="237"/>
    </location>
</feature>
<dbReference type="Gene3D" id="1.10.520.10">
    <property type="match status" value="1"/>
</dbReference>
<sequence length="331" mass="36968">MTMDRLIFSMIFIFSMIILPSWAKKDGNHLHVGFYKIQCPNVERIVADVVFKAYLKDLRVTPHLLRLFFHDCFVKGCDASLLLDSTPSGEPVEKTSPANGNSLKGLDLIDEIKTRIEEECPETVSCADILAFATRDATVLSGMPYYPVPAGRRDGRTSLASDVRGNLPSGGTPIDDIIDIFKKKDFSVEEMVVLLGAHSLGSAHCGVFDYRLYNFSSTQTRDPSLNPFYAAHLSATCPRFRQNGDVTTNFDPITPFSLDNMYYWNLLKGRGLLEADQALATNPKTSEFVHKMAFDPIGWKRKFTKAIIHLGRTDVLTGKNGEIRKSCRATK</sequence>
<evidence type="ECO:0000256" key="21">
    <source>
        <dbReference type="PIRSR" id="PIRSR600823-5"/>
    </source>
</evidence>
<dbReference type="PROSITE" id="PS00436">
    <property type="entry name" value="PEROXIDASE_2"/>
    <property type="match status" value="1"/>
</dbReference>
<dbReference type="PRINTS" id="PR00461">
    <property type="entry name" value="PLPEROXIDASE"/>
</dbReference>
<feature type="signal peptide" evidence="22">
    <location>
        <begin position="1"/>
        <end position="23"/>
    </location>
</feature>
<dbReference type="PROSITE" id="PS50873">
    <property type="entry name" value="PEROXIDASE_4"/>
    <property type="match status" value="1"/>
</dbReference>
<feature type="binding site" evidence="18">
    <location>
        <position position="168"/>
    </location>
    <ligand>
        <name>substrate</name>
    </ligand>
</feature>